<organism evidence="1 2">
    <name type="scientific">Dipteronia dyeriana</name>
    <dbReference type="NCBI Taxonomy" id="168575"/>
    <lineage>
        <taxon>Eukaryota</taxon>
        <taxon>Viridiplantae</taxon>
        <taxon>Streptophyta</taxon>
        <taxon>Embryophyta</taxon>
        <taxon>Tracheophyta</taxon>
        <taxon>Spermatophyta</taxon>
        <taxon>Magnoliopsida</taxon>
        <taxon>eudicotyledons</taxon>
        <taxon>Gunneridae</taxon>
        <taxon>Pentapetalae</taxon>
        <taxon>rosids</taxon>
        <taxon>malvids</taxon>
        <taxon>Sapindales</taxon>
        <taxon>Sapindaceae</taxon>
        <taxon>Hippocastanoideae</taxon>
        <taxon>Acereae</taxon>
        <taxon>Dipteronia</taxon>
    </lineage>
</organism>
<evidence type="ECO:0000313" key="1">
    <source>
        <dbReference type="EMBL" id="KAK2665519.1"/>
    </source>
</evidence>
<evidence type="ECO:0000313" key="2">
    <source>
        <dbReference type="Proteomes" id="UP001280121"/>
    </source>
</evidence>
<accession>A0AAD9XTI2</accession>
<proteinExistence type="predicted"/>
<gene>
    <name evidence="1" type="ORF">Ddye_004093</name>
</gene>
<dbReference type="AlphaFoldDB" id="A0AAD9XTI2"/>
<keyword evidence="2" id="KW-1185">Reference proteome</keyword>
<name>A0AAD9XTI2_9ROSI</name>
<reference evidence="1" key="1">
    <citation type="journal article" date="2023" name="Plant J.">
        <title>Genome sequences and population genomics provide insights into the demographic history, inbreeding, and mutation load of two 'living fossil' tree species of Dipteronia.</title>
        <authorList>
            <person name="Feng Y."/>
            <person name="Comes H.P."/>
            <person name="Chen J."/>
            <person name="Zhu S."/>
            <person name="Lu R."/>
            <person name="Zhang X."/>
            <person name="Li P."/>
            <person name="Qiu J."/>
            <person name="Olsen K.M."/>
            <person name="Qiu Y."/>
        </authorList>
    </citation>
    <scope>NUCLEOTIDE SEQUENCE</scope>
    <source>
        <strain evidence="1">KIB01</strain>
    </source>
</reference>
<dbReference type="Proteomes" id="UP001280121">
    <property type="component" value="Unassembled WGS sequence"/>
</dbReference>
<dbReference type="EMBL" id="JANJYI010000001">
    <property type="protein sequence ID" value="KAK2665519.1"/>
    <property type="molecule type" value="Genomic_DNA"/>
</dbReference>
<comment type="caution">
    <text evidence="1">The sequence shown here is derived from an EMBL/GenBank/DDBJ whole genome shotgun (WGS) entry which is preliminary data.</text>
</comment>
<sequence>MEEVENEDILDNFVFNSSNDGRGFLGSLMMFVCIYNHGVKLCGVGKRIEVAEMRILVKSCSAMRMRKRLVFEEKH</sequence>
<protein>
    <submittedName>
        <fullName evidence="1">Uncharacterized protein</fullName>
    </submittedName>
</protein>